<reference evidence="1 2" key="1">
    <citation type="submission" date="2020-02" db="EMBL/GenBank/DDBJ databases">
        <title>A chromosome-scale genome assembly of the black bullhead catfish (Ameiurus melas).</title>
        <authorList>
            <person name="Wen M."/>
            <person name="Zham M."/>
            <person name="Cabau C."/>
            <person name="Klopp C."/>
            <person name="Donnadieu C."/>
            <person name="Roques C."/>
            <person name="Bouchez O."/>
            <person name="Lampietro C."/>
            <person name="Jouanno E."/>
            <person name="Herpin A."/>
            <person name="Louis A."/>
            <person name="Berthelot C."/>
            <person name="Parey E."/>
            <person name="Roest-Crollius H."/>
            <person name="Braasch I."/>
            <person name="Postlethwait J."/>
            <person name="Robinson-Rechavi M."/>
            <person name="Echchiki A."/>
            <person name="Begum T."/>
            <person name="Montfort J."/>
            <person name="Schartl M."/>
            <person name="Bobe J."/>
            <person name="Guiguen Y."/>
        </authorList>
    </citation>
    <scope>NUCLEOTIDE SEQUENCE [LARGE SCALE GENOMIC DNA]</scope>
    <source>
        <strain evidence="1">M_S1</strain>
        <tissue evidence="1">Blood</tissue>
    </source>
</reference>
<sequence length="149" mass="15841">MLSSRPVTKVQSTASLPLVHNKVGVVLKGKVAKLSSSSSSGGGANCLESFQKFQTAPLNGFPGVGPAFITENLLCPEEFSGFSFSVSFQTSGEPQPQASLRKGVGLRGRDDTLRFFWTCCCAKAVTHHSRHGDASATMAVFLKMASRSR</sequence>
<evidence type="ECO:0000313" key="2">
    <source>
        <dbReference type="Proteomes" id="UP000593565"/>
    </source>
</evidence>
<dbReference type="EMBL" id="JAAGNN010000025">
    <property type="protein sequence ID" value="KAF4072611.1"/>
    <property type="molecule type" value="Genomic_DNA"/>
</dbReference>
<keyword evidence="2" id="KW-1185">Reference proteome</keyword>
<proteinExistence type="predicted"/>
<comment type="caution">
    <text evidence="1">The sequence shown here is derived from an EMBL/GenBank/DDBJ whole genome shotgun (WGS) entry which is preliminary data.</text>
</comment>
<protein>
    <submittedName>
        <fullName evidence="1">Uncharacterized protein</fullName>
    </submittedName>
</protein>
<accession>A0A7J5ZRR0</accession>
<evidence type="ECO:0000313" key="1">
    <source>
        <dbReference type="EMBL" id="KAF4072611.1"/>
    </source>
</evidence>
<dbReference type="Proteomes" id="UP000593565">
    <property type="component" value="Unassembled WGS sequence"/>
</dbReference>
<name>A0A7J5ZRR0_AMEME</name>
<dbReference type="AlphaFoldDB" id="A0A7J5ZRR0"/>
<gene>
    <name evidence="1" type="ORF">AMELA_G00264890</name>
</gene>
<organism evidence="1 2">
    <name type="scientific">Ameiurus melas</name>
    <name type="common">Black bullhead</name>
    <name type="synonym">Silurus melas</name>
    <dbReference type="NCBI Taxonomy" id="219545"/>
    <lineage>
        <taxon>Eukaryota</taxon>
        <taxon>Metazoa</taxon>
        <taxon>Chordata</taxon>
        <taxon>Craniata</taxon>
        <taxon>Vertebrata</taxon>
        <taxon>Euteleostomi</taxon>
        <taxon>Actinopterygii</taxon>
        <taxon>Neopterygii</taxon>
        <taxon>Teleostei</taxon>
        <taxon>Ostariophysi</taxon>
        <taxon>Siluriformes</taxon>
        <taxon>Ictaluridae</taxon>
        <taxon>Ameiurus</taxon>
    </lineage>
</organism>